<feature type="compositionally biased region" description="Basic and acidic residues" evidence="1">
    <location>
        <begin position="316"/>
        <end position="325"/>
    </location>
</feature>
<name>A0AAV5TMW2_9BILA</name>
<feature type="compositionally biased region" description="Polar residues" evidence="1">
    <location>
        <begin position="467"/>
        <end position="485"/>
    </location>
</feature>
<evidence type="ECO:0000313" key="3">
    <source>
        <dbReference type="Proteomes" id="UP001432027"/>
    </source>
</evidence>
<evidence type="ECO:0000313" key="2">
    <source>
        <dbReference type="EMBL" id="GMS95629.1"/>
    </source>
</evidence>
<feature type="region of interest" description="Disordered" evidence="1">
    <location>
        <begin position="1"/>
        <end position="37"/>
    </location>
</feature>
<feature type="region of interest" description="Disordered" evidence="1">
    <location>
        <begin position="455"/>
        <end position="488"/>
    </location>
</feature>
<sequence>MENSSQNDENSLASPRHNVMQNEKRKPLESPFSAFSPAQRLAKKKGRILCEPGDANLEASMMDETVLETEQSDTFQFPKEYKPKVLFAEGDGDIVADILSGDSPLDHSIVDATQTEVDRTFSTETRPYVPASVDPNLDETYAETSMNQTFSNEVRPVVPSCIDPNLDETLAEMTMNETFSDVVRPFVPSTIDPNLDETLAETTINQTQLSMGDDTILVGEENPTEDPDRTLGETENEVNVTLNENGTMPSLFDELNGKCGDNTVEEDQTESTVAASIENGGGRGVSLFEEIYTIELTVPVDLTVKDEEEKEEGDEKEEKEMEKSVVEASQENSLMKEGMVSLFDELNNTQSSQERIDEVNELNEGGDMLMDHSVMEGDSSVLDGETDDSPLDESVLSTMTAMGITCDDERRRYYSKMKERLSQINSSFFPRTPKEAKKEEENESTPKLSDTMVAMTSPASDPRTDNRFSLSNTILDSPSTPSKPSSRYGAMNESHISFIMLEAECTNNVYNELKKDMEVLQEELSKSREITERVERERDVAKKEVEDYMFMMEETKKRLMNEKTNLTKQILDLETELTDARRMSSVVEEEARKVEKIEMMKAELEVQKKELEEKMKEENEKYADEKERLSSRADEMERQIEEERKKANEEMERRLKECREEMERKVEEILTQKNTIIGQLEKIECESGEKEYTNEENLRRLEGEKAMLEALMENVVKDKKEIEEELERVRREKEETTRQMAELGNEFEGMKNAIVEMEQLRNAVFEESRHANELNGEVEELKRRNEEMRRGMEEKEKEIFSLRSTIAGNLIVEGRMEEMERENREMEMIMKGMKMEKEMTGKMESRMEELMNGLMKKTDEHFKETSTLKEEIIGLKKKIMETEMEMKAKEIEVESIEEKRKGMEGEMEKMKEEGRMKMESMETIHNGLKIELEEMKKELVTINEKKMGLEQKMGEMEEDRMRRMKEVEEEEEKEAMKRTLEMDNLREEITRLNGRMEEELEKKKMEIVMMMREMESEKEKDCAVSQSEERVRMMELQMEETNEKLANAESTLSMMNAEKEEMEKRMMEESTQKEEIMRMMEDMKKEKEEIKERMEGLRKKLEIERSSSTETNDVVKKMEMELENERSEKKMISLRLSEMESEKEEAMKTIEAERERNDVLSATVKQLEDEVNNQEAIVATPSSGLDEIEKKKMEEELKEEKQIGMKLRKEVERLEKMCDEFDEIEWKLNEELAARQTKIDLLEGRTQQGGPALLDALKPTTTEIKSMDETVVDGRQSSPAREVAGKDEKEDEEMKEYGTPSGSVMEEEDREMPDGREEEEGERGDETLGVTKIDATKYEVNEEEYEKANQTRPNASCRQS</sequence>
<feature type="compositionally biased region" description="Acidic residues" evidence="1">
    <location>
        <begin position="1305"/>
        <end position="1323"/>
    </location>
</feature>
<comment type="caution">
    <text evidence="2">The sequence shown here is derived from an EMBL/GenBank/DDBJ whole genome shotgun (WGS) entry which is preliminary data.</text>
</comment>
<proteinExistence type="predicted"/>
<dbReference type="EMBL" id="BTSX01000004">
    <property type="protein sequence ID" value="GMS95629.1"/>
    <property type="molecule type" value="Genomic_DNA"/>
</dbReference>
<feature type="compositionally biased region" description="Polar residues" evidence="1">
    <location>
        <begin position="1348"/>
        <end position="1360"/>
    </location>
</feature>
<feature type="region of interest" description="Disordered" evidence="1">
    <location>
        <begin position="1247"/>
        <end position="1360"/>
    </location>
</feature>
<feature type="region of interest" description="Disordered" evidence="1">
    <location>
        <begin position="1100"/>
        <end position="1130"/>
    </location>
</feature>
<evidence type="ECO:0000256" key="1">
    <source>
        <dbReference type="SAM" id="MobiDB-lite"/>
    </source>
</evidence>
<feature type="compositionally biased region" description="Acidic residues" evidence="1">
    <location>
        <begin position="306"/>
        <end position="315"/>
    </location>
</feature>
<feature type="region of interest" description="Disordered" evidence="1">
    <location>
        <begin position="305"/>
        <end position="330"/>
    </location>
</feature>
<gene>
    <name evidence="2" type="ORF">PENTCL1PPCAC_17804</name>
</gene>
<keyword evidence="3" id="KW-1185">Reference proteome</keyword>
<feature type="region of interest" description="Disordered" evidence="1">
    <location>
        <begin position="615"/>
        <end position="637"/>
    </location>
</feature>
<reference evidence="2" key="1">
    <citation type="submission" date="2023-10" db="EMBL/GenBank/DDBJ databases">
        <title>Genome assembly of Pristionchus species.</title>
        <authorList>
            <person name="Yoshida K."/>
            <person name="Sommer R.J."/>
        </authorList>
    </citation>
    <scope>NUCLEOTIDE SEQUENCE</scope>
    <source>
        <strain evidence="2">RS0144</strain>
    </source>
</reference>
<feature type="compositionally biased region" description="Polar residues" evidence="1">
    <location>
        <begin position="1"/>
        <end position="13"/>
    </location>
</feature>
<dbReference type="Proteomes" id="UP001432027">
    <property type="component" value="Unassembled WGS sequence"/>
</dbReference>
<organism evidence="2 3">
    <name type="scientific">Pristionchus entomophagus</name>
    <dbReference type="NCBI Taxonomy" id="358040"/>
    <lineage>
        <taxon>Eukaryota</taxon>
        <taxon>Metazoa</taxon>
        <taxon>Ecdysozoa</taxon>
        <taxon>Nematoda</taxon>
        <taxon>Chromadorea</taxon>
        <taxon>Rhabditida</taxon>
        <taxon>Rhabditina</taxon>
        <taxon>Diplogasteromorpha</taxon>
        <taxon>Diplogasteroidea</taxon>
        <taxon>Neodiplogasteridae</taxon>
        <taxon>Pristionchus</taxon>
    </lineage>
</organism>
<accession>A0AAV5TMW2</accession>
<protein>
    <submittedName>
        <fullName evidence="2">Uncharacterized protein</fullName>
    </submittedName>
</protein>